<dbReference type="FunFam" id="3.40.50.1470:FF:000001">
    <property type="entry name" value="Peptidyl-tRNA hydrolase"/>
    <property type="match status" value="1"/>
</dbReference>
<dbReference type="Gene3D" id="3.40.50.1470">
    <property type="entry name" value="Peptidyl-tRNA hydrolase"/>
    <property type="match status" value="1"/>
</dbReference>
<dbReference type="InterPro" id="IPR036416">
    <property type="entry name" value="Pept_tRNA_hydro_sf"/>
</dbReference>
<evidence type="ECO:0000313" key="11">
    <source>
        <dbReference type="EMBL" id="SHI64842.1"/>
    </source>
</evidence>
<dbReference type="GO" id="GO:0072344">
    <property type="term" value="P:rescue of stalled ribosome"/>
    <property type="evidence" value="ECO:0007669"/>
    <property type="project" value="UniProtKB-UniRule"/>
</dbReference>
<feature type="active site" description="Proton acceptor" evidence="8">
    <location>
        <position position="31"/>
    </location>
</feature>
<evidence type="ECO:0000256" key="10">
    <source>
        <dbReference type="RuleBase" id="RU004320"/>
    </source>
</evidence>
<keyword evidence="4 8" id="KW-0694">RNA-binding</keyword>
<dbReference type="GO" id="GO:0004045">
    <property type="term" value="F:peptidyl-tRNA hydrolase activity"/>
    <property type="evidence" value="ECO:0007669"/>
    <property type="project" value="UniProtKB-UniRule"/>
</dbReference>
<keyword evidence="8" id="KW-0963">Cytoplasm</keyword>
<evidence type="ECO:0000256" key="6">
    <source>
        <dbReference type="ARBA" id="ARBA00048707"/>
    </source>
</evidence>
<comment type="caution">
    <text evidence="8">Lacks conserved residue(s) required for the propagation of feature annotation.</text>
</comment>
<dbReference type="PANTHER" id="PTHR17224:SF1">
    <property type="entry name" value="PEPTIDYL-TRNA HYDROLASE"/>
    <property type="match status" value="1"/>
</dbReference>
<dbReference type="EC" id="3.1.1.29" evidence="1 8"/>
<organism evidence="11 12">
    <name type="scientific">Desulfofundulus thermosubterraneus DSM 16057</name>
    <dbReference type="NCBI Taxonomy" id="1121432"/>
    <lineage>
        <taxon>Bacteria</taxon>
        <taxon>Bacillati</taxon>
        <taxon>Bacillota</taxon>
        <taxon>Clostridia</taxon>
        <taxon>Eubacteriales</taxon>
        <taxon>Peptococcaceae</taxon>
        <taxon>Desulfofundulus</taxon>
    </lineage>
</organism>
<feature type="binding site" evidence="8">
    <location>
        <position position="26"/>
    </location>
    <ligand>
        <name>tRNA</name>
        <dbReference type="ChEBI" id="CHEBI:17843"/>
    </ligand>
</feature>
<feature type="binding site" evidence="8">
    <location>
        <position position="76"/>
    </location>
    <ligand>
        <name>tRNA</name>
        <dbReference type="ChEBI" id="CHEBI:17843"/>
    </ligand>
</feature>
<dbReference type="STRING" id="1121432.SAMN02745219_00768"/>
<evidence type="ECO:0000256" key="7">
    <source>
        <dbReference type="ARBA" id="ARBA00050038"/>
    </source>
</evidence>
<feature type="binding site" evidence="8">
    <location>
        <position position="78"/>
    </location>
    <ligand>
        <name>tRNA</name>
        <dbReference type="ChEBI" id="CHEBI:17843"/>
    </ligand>
</feature>
<dbReference type="AlphaFoldDB" id="A0A1M6CUZ0"/>
<evidence type="ECO:0000256" key="9">
    <source>
        <dbReference type="RuleBase" id="RU000673"/>
    </source>
</evidence>
<evidence type="ECO:0000256" key="8">
    <source>
        <dbReference type="HAMAP-Rule" id="MF_00083"/>
    </source>
</evidence>
<keyword evidence="3 8" id="KW-0378">Hydrolase</keyword>
<accession>A0A1M6CUZ0</accession>
<reference evidence="12" key="1">
    <citation type="submission" date="2016-11" db="EMBL/GenBank/DDBJ databases">
        <authorList>
            <person name="Varghese N."/>
            <person name="Submissions S."/>
        </authorList>
    </citation>
    <scope>NUCLEOTIDE SEQUENCE [LARGE SCALE GENOMIC DNA]</scope>
    <source>
        <strain evidence="12">DSM 16057</strain>
    </source>
</reference>
<dbReference type="PANTHER" id="PTHR17224">
    <property type="entry name" value="PEPTIDYL-TRNA HYDROLASE"/>
    <property type="match status" value="1"/>
</dbReference>
<dbReference type="Proteomes" id="UP000184529">
    <property type="component" value="Unassembled WGS sequence"/>
</dbReference>
<proteinExistence type="inferred from homology"/>
<protein>
    <recommendedName>
        <fullName evidence="7 8">Peptidyl-tRNA hydrolase</fullName>
        <shortName evidence="8">Pth</shortName>
        <ecNumber evidence="1 8">3.1.1.29</ecNumber>
    </recommendedName>
</protein>
<evidence type="ECO:0000256" key="3">
    <source>
        <dbReference type="ARBA" id="ARBA00022801"/>
    </source>
</evidence>
<comment type="subunit">
    <text evidence="8">Monomer.</text>
</comment>
<evidence type="ECO:0000256" key="1">
    <source>
        <dbReference type="ARBA" id="ARBA00013260"/>
    </source>
</evidence>
<keyword evidence="2 8" id="KW-0820">tRNA-binding</keyword>
<dbReference type="InterPro" id="IPR018171">
    <property type="entry name" value="Pept_tRNA_hydro_CS"/>
</dbReference>
<evidence type="ECO:0000256" key="4">
    <source>
        <dbReference type="ARBA" id="ARBA00022884"/>
    </source>
</evidence>
<evidence type="ECO:0000313" key="12">
    <source>
        <dbReference type="Proteomes" id="UP000184529"/>
    </source>
</evidence>
<dbReference type="GO" id="GO:0000049">
    <property type="term" value="F:tRNA binding"/>
    <property type="evidence" value="ECO:0007669"/>
    <property type="project" value="UniProtKB-UniRule"/>
</dbReference>
<keyword evidence="12" id="KW-1185">Reference proteome</keyword>
<dbReference type="PROSITE" id="PS01195">
    <property type="entry name" value="PEPT_TRNA_HYDROL_1"/>
    <property type="match status" value="1"/>
</dbReference>
<gene>
    <name evidence="8" type="primary">pth</name>
    <name evidence="11" type="ORF">SAMN02745219_00768</name>
</gene>
<dbReference type="GO" id="GO:0006515">
    <property type="term" value="P:protein quality control for misfolded or incompletely synthesized proteins"/>
    <property type="evidence" value="ECO:0007669"/>
    <property type="project" value="UniProtKB-UniRule"/>
</dbReference>
<sequence>MDTMVVERREKIMWLVVGLGNPGPEYARTRHNVGFMVVDRLARDLDIKIDRVFLRALVGQGQVAGQRLVLAKPLTYMNRSGEAVTALLNWYKLTPSQLLVVSDDLDLPTGRLRLRKSGGDGGHKGLRSIIELVGSREFARLRVGIGRPSGSDYQVVDWVLSRFTEEEGPLMEKAVADASKAIQVALTRGLDAAMNLFNAGRV</sequence>
<dbReference type="HAMAP" id="MF_00083">
    <property type="entry name" value="Pept_tRNA_hydro_bact"/>
    <property type="match status" value="1"/>
</dbReference>
<feature type="site" description="Stabilizes the basic form of H active site to accept a proton" evidence="8">
    <location>
        <position position="103"/>
    </location>
</feature>
<dbReference type="EMBL" id="FQZM01000008">
    <property type="protein sequence ID" value="SHI64842.1"/>
    <property type="molecule type" value="Genomic_DNA"/>
</dbReference>
<dbReference type="Pfam" id="PF01195">
    <property type="entry name" value="Pept_tRNA_hydro"/>
    <property type="match status" value="1"/>
</dbReference>
<dbReference type="CDD" id="cd00462">
    <property type="entry name" value="PTH"/>
    <property type="match status" value="1"/>
</dbReference>
<comment type="catalytic activity">
    <reaction evidence="6 8 9">
        <text>an N-acyl-L-alpha-aminoacyl-tRNA + H2O = an N-acyl-L-amino acid + a tRNA + H(+)</text>
        <dbReference type="Rhea" id="RHEA:54448"/>
        <dbReference type="Rhea" id="RHEA-COMP:10123"/>
        <dbReference type="Rhea" id="RHEA-COMP:13883"/>
        <dbReference type="ChEBI" id="CHEBI:15377"/>
        <dbReference type="ChEBI" id="CHEBI:15378"/>
        <dbReference type="ChEBI" id="CHEBI:59874"/>
        <dbReference type="ChEBI" id="CHEBI:78442"/>
        <dbReference type="ChEBI" id="CHEBI:138191"/>
        <dbReference type="EC" id="3.1.1.29"/>
    </reaction>
</comment>
<dbReference type="SUPFAM" id="SSF53178">
    <property type="entry name" value="Peptidyl-tRNA hydrolase-like"/>
    <property type="match status" value="1"/>
</dbReference>
<comment type="subcellular location">
    <subcellularLocation>
        <location evidence="8">Cytoplasm</location>
    </subcellularLocation>
</comment>
<evidence type="ECO:0000256" key="5">
    <source>
        <dbReference type="ARBA" id="ARBA00038063"/>
    </source>
</evidence>
<feature type="site" description="Discriminates between blocked and unblocked aminoacyl-tRNA" evidence="8">
    <location>
        <position position="21"/>
    </location>
</feature>
<comment type="function">
    <text evidence="8">Catalyzes the release of premature peptidyl moieties from peptidyl-tRNA molecules trapped in stalled 50S ribosomal subunits, and thus maintains levels of free tRNAs and 50S ribosomes.</text>
</comment>
<dbReference type="InterPro" id="IPR001328">
    <property type="entry name" value="Pept_tRNA_hydro"/>
</dbReference>
<evidence type="ECO:0000256" key="2">
    <source>
        <dbReference type="ARBA" id="ARBA00022555"/>
    </source>
</evidence>
<comment type="function">
    <text evidence="8">Hydrolyzes ribosome-free peptidyl-tRNAs (with 1 or more amino acids incorporated), which drop off the ribosome during protein synthesis, or as a result of ribosome stalling.</text>
</comment>
<comment type="similarity">
    <text evidence="5 8 10">Belongs to the PTH family.</text>
</comment>
<dbReference type="NCBIfam" id="TIGR00447">
    <property type="entry name" value="pth"/>
    <property type="match status" value="1"/>
</dbReference>
<dbReference type="GO" id="GO:0005737">
    <property type="term" value="C:cytoplasm"/>
    <property type="evidence" value="ECO:0007669"/>
    <property type="project" value="UniProtKB-SubCell"/>
</dbReference>
<name>A0A1M6CUZ0_9FIRM</name>